<dbReference type="EC" id="2.8.4.5" evidence="11"/>
<comment type="catalytic activity">
    <reaction evidence="10 11">
        <text>N(6)-L-threonylcarbamoyladenosine(37) in tRNA + (sulfur carrier)-SH + AH2 + 2 S-adenosyl-L-methionine = 2-methylsulfanyl-N(6)-L-threonylcarbamoyladenosine(37) in tRNA + (sulfur carrier)-H + 5'-deoxyadenosine + L-methionine + A + S-adenosyl-L-homocysteine + 2 H(+)</text>
        <dbReference type="Rhea" id="RHEA:37075"/>
        <dbReference type="Rhea" id="RHEA-COMP:10163"/>
        <dbReference type="Rhea" id="RHEA-COMP:11092"/>
        <dbReference type="Rhea" id="RHEA-COMP:14737"/>
        <dbReference type="Rhea" id="RHEA-COMP:14739"/>
        <dbReference type="ChEBI" id="CHEBI:13193"/>
        <dbReference type="ChEBI" id="CHEBI:15378"/>
        <dbReference type="ChEBI" id="CHEBI:17319"/>
        <dbReference type="ChEBI" id="CHEBI:17499"/>
        <dbReference type="ChEBI" id="CHEBI:29917"/>
        <dbReference type="ChEBI" id="CHEBI:57844"/>
        <dbReference type="ChEBI" id="CHEBI:57856"/>
        <dbReference type="ChEBI" id="CHEBI:59789"/>
        <dbReference type="ChEBI" id="CHEBI:64428"/>
        <dbReference type="ChEBI" id="CHEBI:74418"/>
        <dbReference type="ChEBI" id="CHEBI:74420"/>
        <dbReference type="EC" id="2.8.4.5"/>
    </reaction>
</comment>
<comment type="cofactor">
    <cofactor evidence="11">
        <name>[4Fe-4S] cluster</name>
        <dbReference type="ChEBI" id="CHEBI:49883"/>
    </cofactor>
    <text evidence="11">Binds 1 or 2 [4Fe-4S] cluster. One cluster is coordinated with 3 cysteines and an exchangeable S-adenosyl-L-methionine.</text>
</comment>
<dbReference type="InterPro" id="IPR023404">
    <property type="entry name" value="rSAM_horseshoe"/>
</dbReference>
<feature type="domain" description="Radical SAM core" evidence="14">
    <location>
        <begin position="119"/>
        <end position="355"/>
    </location>
</feature>
<dbReference type="InterPro" id="IPR020612">
    <property type="entry name" value="Methylthiotransferase_CS"/>
</dbReference>
<evidence type="ECO:0000256" key="4">
    <source>
        <dbReference type="ARBA" id="ARBA00022679"/>
    </source>
</evidence>
<evidence type="ECO:0000259" key="14">
    <source>
        <dbReference type="PROSITE" id="PS51918"/>
    </source>
</evidence>
<dbReference type="Proteomes" id="UP001596481">
    <property type="component" value="Unassembled WGS sequence"/>
</dbReference>
<dbReference type="InterPro" id="IPR006638">
    <property type="entry name" value="Elp3/MiaA/NifB-like_rSAM"/>
</dbReference>
<dbReference type="SMART" id="SM00729">
    <property type="entry name" value="Elp3"/>
    <property type="match status" value="1"/>
</dbReference>
<keyword evidence="3 11" id="KW-0004">4Fe-4S</keyword>
<dbReference type="FunFam" id="3.80.30.20:FF:000002">
    <property type="entry name" value="threonylcarbamoyladenosine tRNA methylthiotransferase isoform X2"/>
    <property type="match status" value="1"/>
</dbReference>
<dbReference type="InterPro" id="IPR006466">
    <property type="entry name" value="MiaB-like_arc_euk"/>
</dbReference>
<evidence type="ECO:0000256" key="10">
    <source>
        <dbReference type="ARBA" id="ARBA00051661"/>
    </source>
</evidence>
<dbReference type="NCBIfam" id="TIGR01578">
    <property type="entry name" value="MiaB-like-B"/>
    <property type="match status" value="1"/>
</dbReference>
<dbReference type="GO" id="GO:0051539">
    <property type="term" value="F:4 iron, 4 sulfur cluster binding"/>
    <property type="evidence" value="ECO:0007669"/>
    <property type="project" value="UniProtKB-UniRule"/>
</dbReference>
<sequence>MARYHIETYGCTSNRGESRAIESALRDAGHYRVEGPEEADVAIMNTCTVVEKTERNMLRRAKELERETADLIITGCMALAQGNDFREEGIDAQILHWDDVPNAVTNGECPTPGPGVEPVLDGVVGILPIARGCMSNCSYCITKFATGRVDSPSVEENVEKARALVHAGAKELRITGQDTGVYGWDKGERKLPELLDRICTEIEGDFRVRVGMANPGGVHGIRDELAAVFAEHDKLYNFIHAPVQSGSDDVLEHMRRQHRVDKFKEIVETFDRELGYWTLSTDFIVGYPTETDADHQRSMDLLKEVRPEKINVTRFSKRPGTDAADLKGLGGTIKKERSKEMSEAKMDIVADAYESMIGTQHDVLVVEEGHGDSVKCRDEAYRQLIVQNASEYGLEPGDFATVEVTAHQTVYAFAEPVETPAETAVAGAKQHS</sequence>
<keyword evidence="5 11" id="KW-0949">S-adenosyl-L-methionine</keyword>
<dbReference type="InterPro" id="IPR002792">
    <property type="entry name" value="TRAM_dom"/>
</dbReference>
<dbReference type="SUPFAM" id="SSF102114">
    <property type="entry name" value="Radical SAM enzymes"/>
    <property type="match status" value="1"/>
</dbReference>
<evidence type="ECO:0000256" key="6">
    <source>
        <dbReference type="ARBA" id="ARBA00022694"/>
    </source>
</evidence>
<organism evidence="15 16">
    <name type="scientific">Haloferax namakaokahaiae</name>
    <dbReference type="NCBI Taxonomy" id="1748331"/>
    <lineage>
        <taxon>Archaea</taxon>
        <taxon>Methanobacteriati</taxon>
        <taxon>Methanobacteriota</taxon>
        <taxon>Stenosarchaea group</taxon>
        <taxon>Halobacteria</taxon>
        <taxon>Halobacteriales</taxon>
        <taxon>Haloferacaceae</taxon>
        <taxon>Haloferax</taxon>
    </lineage>
</organism>
<comment type="similarity">
    <text evidence="2 11">Belongs to the methylthiotransferase family. CDKAL1 subfamily.</text>
</comment>
<dbReference type="PROSITE" id="PS01278">
    <property type="entry name" value="MTTASE_RADICAL"/>
    <property type="match status" value="1"/>
</dbReference>
<keyword evidence="8 11" id="KW-0408">Iron</keyword>
<evidence type="ECO:0000313" key="16">
    <source>
        <dbReference type="Proteomes" id="UP001596481"/>
    </source>
</evidence>
<dbReference type="Pfam" id="PF00919">
    <property type="entry name" value="UPF0004"/>
    <property type="match status" value="1"/>
</dbReference>
<dbReference type="PROSITE" id="PS51918">
    <property type="entry name" value="RADICAL_SAM"/>
    <property type="match status" value="1"/>
</dbReference>
<dbReference type="InterPro" id="IPR007197">
    <property type="entry name" value="rSAM"/>
</dbReference>
<dbReference type="PANTHER" id="PTHR11918:SF45">
    <property type="entry name" value="THREONYLCARBAMOYLADENOSINE TRNA METHYLTHIOTRANSFERASE"/>
    <property type="match status" value="1"/>
</dbReference>
<dbReference type="InterPro" id="IPR058240">
    <property type="entry name" value="rSAM_sf"/>
</dbReference>
<dbReference type="InterPro" id="IPR013848">
    <property type="entry name" value="Methylthiotransferase_N"/>
</dbReference>
<dbReference type="PANTHER" id="PTHR11918">
    <property type="entry name" value="RADICAL SAM PROTEINS"/>
    <property type="match status" value="1"/>
</dbReference>
<dbReference type="CDD" id="cd01335">
    <property type="entry name" value="Radical_SAM"/>
    <property type="match status" value="1"/>
</dbReference>
<evidence type="ECO:0000256" key="3">
    <source>
        <dbReference type="ARBA" id="ARBA00022485"/>
    </source>
</evidence>
<dbReference type="AlphaFoldDB" id="A0ABD5ZAH4"/>
<evidence type="ECO:0000256" key="11">
    <source>
        <dbReference type="RuleBase" id="RU368081"/>
    </source>
</evidence>
<dbReference type="Gene3D" id="3.80.30.20">
    <property type="entry name" value="tm_1862 like domain"/>
    <property type="match status" value="1"/>
</dbReference>
<dbReference type="RefSeq" id="WP_390221516.1">
    <property type="nucleotide sequence ID" value="NZ_JBHTAA010000001.1"/>
</dbReference>
<evidence type="ECO:0000256" key="5">
    <source>
        <dbReference type="ARBA" id="ARBA00022691"/>
    </source>
</evidence>
<dbReference type="SFLD" id="SFLDG01082">
    <property type="entry name" value="B12-binding_domain_containing"/>
    <property type="match status" value="1"/>
</dbReference>
<evidence type="ECO:0000313" key="15">
    <source>
        <dbReference type="EMBL" id="MFC7202215.1"/>
    </source>
</evidence>
<dbReference type="Pfam" id="PF04055">
    <property type="entry name" value="Radical_SAM"/>
    <property type="match status" value="1"/>
</dbReference>
<keyword evidence="9 11" id="KW-0411">Iron-sulfur</keyword>
<evidence type="ECO:0000256" key="7">
    <source>
        <dbReference type="ARBA" id="ARBA00022723"/>
    </source>
</evidence>
<dbReference type="Gene3D" id="3.40.50.12160">
    <property type="entry name" value="Methylthiotransferase, N-terminal domain"/>
    <property type="match status" value="1"/>
</dbReference>
<dbReference type="InterPro" id="IPR038135">
    <property type="entry name" value="Methylthiotransferase_N_sf"/>
</dbReference>
<dbReference type="InterPro" id="IPR005839">
    <property type="entry name" value="Methylthiotransferase"/>
</dbReference>
<comment type="function">
    <text evidence="1 11">Catalyzes the methylthiolation of N6-threonylcarbamoyladenosine (t(6)A), leading to the formation of 2-methylthio-N6-threonylcarbamoyladenosine (ms(2)t(6)A) at position 37 in tRNAs that read codons beginning with adenine.</text>
</comment>
<reference evidence="15 16" key="1">
    <citation type="journal article" date="2019" name="Int. J. Syst. Evol. Microbiol.">
        <title>The Global Catalogue of Microorganisms (GCM) 10K type strain sequencing project: providing services to taxonomists for standard genome sequencing and annotation.</title>
        <authorList>
            <consortium name="The Broad Institute Genomics Platform"/>
            <consortium name="The Broad Institute Genome Sequencing Center for Infectious Disease"/>
            <person name="Wu L."/>
            <person name="Ma J."/>
        </authorList>
    </citation>
    <scope>NUCLEOTIDE SEQUENCE [LARGE SCALE GENOMIC DNA]</scope>
    <source>
        <strain evidence="15 16">DSM 29988</strain>
    </source>
</reference>
<keyword evidence="4 11" id="KW-0808">Transferase</keyword>
<keyword evidence="16" id="KW-1185">Reference proteome</keyword>
<feature type="domain" description="TRAM" evidence="12">
    <location>
        <begin position="354"/>
        <end position="418"/>
    </location>
</feature>
<dbReference type="GO" id="GO:0046872">
    <property type="term" value="F:metal ion binding"/>
    <property type="evidence" value="ECO:0007669"/>
    <property type="project" value="UniProtKB-UniRule"/>
</dbReference>
<dbReference type="NCBIfam" id="TIGR00089">
    <property type="entry name" value="MiaB/RimO family radical SAM methylthiotransferase"/>
    <property type="match status" value="1"/>
</dbReference>
<feature type="domain" description="MTTase N-terminal" evidence="13">
    <location>
        <begin position="2"/>
        <end position="109"/>
    </location>
</feature>
<protein>
    <recommendedName>
        <fullName evidence="11">tRNA-t(6)A37 methylthiotransferase</fullName>
        <ecNumber evidence="11">2.8.4.5</ecNumber>
    </recommendedName>
</protein>
<accession>A0ABD5ZAH4</accession>
<evidence type="ECO:0000259" key="13">
    <source>
        <dbReference type="PROSITE" id="PS51449"/>
    </source>
</evidence>
<name>A0ABD5ZAH4_9EURY</name>
<dbReference type="Pfam" id="PF01938">
    <property type="entry name" value="TRAM"/>
    <property type="match status" value="1"/>
</dbReference>
<evidence type="ECO:0000256" key="9">
    <source>
        <dbReference type="ARBA" id="ARBA00023014"/>
    </source>
</evidence>
<proteinExistence type="inferred from homology"/>
<comment type="caution">
    <text evidence="15">The sequence shown here is derived from an EMBL/GenBank/DDBJ whole genome shotgun (WGS) entry which is preliminary data.</text>
</comment>
<dbReference type="EMBL" id="JBHTAA010000001">
    <property type="protein sequence ID" value="MFC7202215.1"/>
    <property type="molecule type" value="Genomic_DNA"/>
</dbReference>
<dbReference type="PROSITE" id="PS51449">
    <property type="entry name" value="MTTASE_N"/>
    <property type="match status" value="1"/>
</dbReference>
<dbReference type="SFLD" id="SFLDS00029">
    <property type="entry name" value="Radical_SAM"/>
    <property type="match status" value="1"/>
</dbReference>
<keyword evidence="6 11" id="KW-0819">tRNA processing</keyword>
<evidence type="ECO:0000259" key="12">
    <source>
        <dbReference type="PROSITE" id="PS50926"/>
    </source>
</evidence>
<dbReference type="PROSITE" id="PS50926">
    <property type="entry name" value="TRAM"/>
    <property type="match status" value="1"/>
</dbReference>
<dbReference type="GO" id="GO:0035598">
    <property type="term" value="F:tRNA (N(6)-L-threonylcarbamoyladenosine(37)-C(2))-methylthiotransferase activity"/>
    <property type="evidence" value="ECO:0007669"/>
    <property type="project" value="UniProtKB-UniRule"/>
</dbReference>
<evidence type="ECO:0000256" key="1">
    <source>
        <dbReference type="ARBA" id="ARBA00002399"/>
    </source>
</evidence>
<evidence type="ECO:0000256" key="2">
    <source>
        <dbReference type="ARBA" id="ARBA00008616"/>
    </source>
</evidence>
<keyword evidence="7 11" id="KW-0479">Metal-binding</keyword>
<evidence type="ECO:0000256" key="8">
    <source>
        <dbReference type="ARBA" id="ARBA00023004"/>
    </source>
</evidence>
<gene>
    <name evidence="15" type="ORF">ACFQJC_01705</name>
</gene>